<proteinExistence type="predicted"/>
<evidence type="ECO:0000313" key="1">
    <source>
        <dbReference type="EMBL" id="KFI24587.1"/>
    </source>
</evidence>
<evidence type="ECO:0000313" key="2">
    <source>
        <dbReference type="Proteomes" id="UP000028824"/>
    </source>
</evidence>
<dbReference type="AlphaFoldDB" id="A0A086XRD7"/>
<organism evidence="1 2">
    <name type="scientific">Paenirhodobacter enshiensis</name>
    <dbReference type="NCBI Taxonomy" id="1105367"/>
    <lineage>
        <taxon>Bacteria</taxon>
        <taxon>Pseudomonadati</taxon>
        <taxon>Pseudomonadota</taxon>
        <taxon>Alphaproteobacteria</taxon>
        <taxon>Rhodobacterales</taxon>
        <taxon>Rhodobacter group</taxon>
        <taxon>Paenirhodobacter</taxon>
    </lineage>
</organism>
<reference evidence="1 2" key="1">
    <citation type="submission" date="2014-03" db="EMBL/GenBank/DDBJ databases">
        <title>Genome of Paenirhodobacter enshiensis DW2-9.</title>
        <authorList>
            <person name="Wang D."/>
            <person name="Wang G."/>
        </authorList>
    </citation>
    <scope>NUCLEOTIDE SEQUENCE [LARGE SCALE GENOMIC DNA]</scope>
    <source>
        <strain evidence="1 2">DW2-9</strain>
    </source>
</reference>
<protein>
    <submittedName>
        <fullName evidence="1">Uncharacterized protein</fullName>
    </submittedName>
</protein>
<dbReference type="OrthoDB" id="253713at31989"/>
<gene>
    <name evidence="1" type="ORF">CG50_09680</name>
</gene>
<name>A0A086XRD7_9RHOB</name>
<sequence>MRDARPLGTDPAGWGEAFDQPLDIALSAQTRPGIPLPPEAKAQIGPVSDQIIRDFLTLFWDQPVPPDLRAYLDRRSPITVPGIPPSQQDLIAAAARQPRLASLYPIRNRVGTAALEDMFGFLGKMGFLRD</sequence>
<dbReference type="RefSeq" id="WP_036639686.1">
    <property type="nucleotide sequence ID" value="NZ_JFZB01000042.1"/>
</dbReference>
<keyword evidence="2" id="KW-1185">Reference proteome</keyword>
<dbReference type="Proteomes" id="UP000028824">
    <property type="component" value="Unassembled WGS sequence"/>
</dbReference>
<accession>A0A086XRD7</accession>
<dbReference type="EMBL" id="JFZB01000042">
    <property type="protein sequence ID" value="KFI24587.1"/>
    <property type="molecule type" value="Genomic_DNA"/>
</dbReference>
<comment type="caution">
    <text evidence="1">The sequence shown here is derived from an EMBL/GenBank/DDBJ whole genome shotgun (WGS) entry which is preliminary data.</text>
</comment>